<sequence length="237" mass="25812">MRLAILITNTDHSDFAGARPDDAVKFSRFVALARPDWSCTSFDLPRGDALPKLEDFDGFIIGGSPAFLSDDRPWIAPLLEFIRAAHADRVPLLGTCFGHQAIAAALGGRVGRNGEGWGHGLLELQMFQVPPWMKGAPKVRRLYGSHAEQVLDLPDNATVWCASEGCPIAGFFVENSIFTTQHHPEISADFMADLVDHLADYMGAEVTEKARASLIDEADNAAFAEAAAQFFEQAIRA</sequence>
<evidence type="ECO:0000313" key="3">
    <source>
        <dbReference type="Proteomes" id="UP001597101"/>
    </source>
</evidence>
<comment type="caution">
    <text evidence="2">The sequence shown here is derived from an EMBL/GenBank/DDBJ whole genome shotgun (WGS) entry which is preliminary data.</text>
</comment>
<proteinExistence type="predicted"/>
<name>A0ABW3FC70_9HYPH</name>
<dbReference type="PROSITE" id="PS51273">
    <property type="entry name" value="GATASE_TYPE_1"/>
    <property type="match status" value="1"/>
</dbReference>
<organism evidence="2 3">
    <name type="scientific">Pseudahrensia aquimaris</name>
    <dbReference type="NCBI Taxonomy" id="744461"/>
    <lineage>
        <taxon>Bacteria</taxon>
        <taxon>Pseudomonadati</taxon>
        <taxon>Pseudomonadota</taxon>
        <taxon>Alphaproteobacteria</taxon>
        <taxon>Hyphomicrobiales</taxon>
        <taxon>Ahrensiaceae</taxon>
        <taxon>Pseudahrensia</taxon>
    </lineage>
</organism>
<dbReference type="EMBL" id="JBHTJV010000003">
    <property type="protein sequence ID" value="MFD0916059.1"/>
    <property type="molecule type" value="Genomic_DNA"/>
</dbReference>
<dbReference type="Pfam" id="PF00117">
    <property type="entry name" value="GATase"/>
    <property type="match status" value="1"/>
</dbReference>
<reference evidence="3" key="1">
    <citation type="journal article" date="2019" name="Int. J. Syst. Evol. Microbiol.">
        <title>The Global Catalogue of Microorganisms (GCM) 10K type strain sequencing project: providing services to taxonomists for standard genome sequencing and annotation.</title>
        <authorList>
            <consortium name="The Broad Institute Genomics Platform"/>
            <consortium name="The Broad Institute Genome Sequencing Center for Infectious Disease"/>
            <person name="Wu L."/>
            <person name="Ma J."/>
        </authorList>
    </citation>
    <scope>NUCLEOTIDE SEQUENCE [LARGE SCALE GENOMIC DNA]</scope>
    <source>
        <strain evidence="3">CCUG 60023</strain>
    </source>
</reference>
<dbReference type="CDD" id="cd01741">
    <property type="entry name" value="GATase1_1"/>
    <property type="match status" value="1"/>
</dbReference>
<feature type="domain" description="Glutamine amidotransferase" evidence="1">
    <location>
        <begin position="53"/>
        <end position="187"/>
    </location>
</feature>
<dbReference type="RefSeq" id="WP_377211895.1">
    <property type="nucleotide sequence ID" value="NZ_JBHTJV010000003.1"/>
</dbReference>
<dbReference type="InterPro" id="IPR017926">
    <property type="entry name" value="GATASE"/>
</dbReference>
<evidence type="ECO:0000259" key="1">
    <source>
        <dbReference type="Pfam" id="PF00117"/>
    </source>
</evidence>
<dbReference type="PANTHER" id="PTHR42695">
    <property type="entry name" value="GLUTAMINE AMIDOTRANSFERASE YLR126C-RELATED"/>
    <property type="match status" value="1"/>
</dbReference>
<dbReference type="SUPFAM" id="SSF52317">
    <property type="entry name" value="Class I glutamine amidotransferase-like"/>
    <property type="match status" value="1"/>
</dbReference>
<keyword evidence="3" id="KW-1185">Reference proteome</keyword>
<dbReference type="InterPro" id="IPR044992">
    <property type="entry name" value="ChyE-like"/>
</dbReference>
<dbReference type="PANTHER" id="PTHR42695:SF5">
    <property type="entry name" value="GLUTAMINE AMIDOTRANSFERASE YLR126C-RELATED"/>
    <property type="match status" value="1"/>
</dbReference>
<accession>A0ABW3FC70</accession>
<dbReference type="Gene3D" id="3.40.50.880">
    <property type="match status" value="1"/>
</dbReference>
<evidence type="ECO:0000313" key="2">
    <source>
        <dbReference type="EMBL" id="MFD0916059.1"/>
    </source>
</evidence>
<dbReference type="Proteomes" id="UP001597101">
    <property type="component" value="Unassembled WGS sequence"/>
</dbReference>
<keyword evidence="2" id="KW-0315">Glutamine amidotransferase</keyword>
<protein>
    <submittedName>
        <fullName evidence="2">Type 1 glutamine amidotransferase</fullName>
    </submittedName>
</protein>
<gene>
    <name evidence="2" type="ORF">ACFQ14_06530</name>
</gene>
<dbReference type="InterPro" id="IPR029062">
    <property type="entry name" value="Class_I_gatase-like"/>
</dbReference>